<gene>
    <name evidence="1" type="ORF">SDC9_189439</name>
</gene>
<reference evidence="1" key="1">
    <citation type="submission" date="2019-08" db="EMBL/GenBank/DDBJ databases">
        <authorList>
            <person name="Kucharzyk K."/>
            <person name="Murdoch R.W."/>
            <person name="Higgins S."/>
            <person name="Loffler F."/>
        </authorList>
    </citation>
    <scope>NUCLEOTIDE SEQUENCE</scope>
</reference>
<evidence type="ECO:0000313" key="1">
    <source>
        <dbReference type="EMBL" id="MPN41884.1"/>
    </source>
</evidence>
<sequence length="77" mass="8981">MVPQSTILKNRPKGNHFQFLFEQARDRAAFQNGVFHFQHIRRQAERLQAGMQRFKHFLPQPEHLIIGASLGRNTDAV</sequence>
<dbReference type="EMBL" id="VSSQ01099224">
    <property type="protein sequence ID" value="MPN41884.1"/>
    <property type="molecule type" value="Genomic_DNA"/>
</dbReference>
<proteinExistence type="predicted"/>
<accession>A0A645I0D1</accession>
<comment type="caution">
    <text evidence="1">The sequence shown here is derived from an EMBL/GenBank/DDBJ whole genome shotgun (WGS) entry which is preliminary data.</text>
</comment>
<protein>
    <submittedName>
        <fullName evidence="1">Uncharacterized protein</fullName>
    </submittedName>
</protein>
<dbReference type="AlphaFoldDB" id="A0A645I0D1"/>
<organism evidence="1">
    <name type="scientific">bioreactor metagenome</name>
    <dbReference type="NCBI Taxonomy" id="1076179"/>
    <lineage>
        <taxon>unclassified sequences</taxon>
        <taxon>metagenomes</taxon>
        <taxon>ecological metagenomes</taxon>
    </lineage>
</organism>
<name>A0A645I0D1_9ZZZZ</name>